<dbReference type="GO" id="GO:0006487">
    <property type="term" value="P:protein N-linked glycosylation"/>
    <property type="evidence" value="ECO:0007669"/>
    <property type="project" value="TreeGrafter"/>
</dbReference>
<dbReference type="Gene3D" id="3.90.550.10">
    <property type="entry name" value="Spore Coat Polysaccharide Biosynthesis Protein SpsA, Chain A"/>
    <property type="match status" value="1"/>
</dbReference>
<organism evidence="4 5">
    <name type="scientific">Hondaea fermentalgiana</name>
    <dbReference type="NCBI Taxonomy" id="2315210"/>
    <lineage>
        <taxon>Eukaryota</taxon>
        <taxon>Sar</taxon>
        <taxon>Stramenopiles</taxon>
        <taxon>Bigyra</taxon>
        <taxon>Labyrinthulomycetes</taxon>
        <taxon>Thraustochytrida</taxon>
        <taxon>Thraustochytriidae</taxon>
        <taxon>Hondaea</taxon>
    </lineage>
</organism>
<dbReference type="EMBL" id="BEYU01001963">
    <property type="protein sequence ID" value="GBG16349.1"/>
    <property type="molecule type" value="Genomic_DNA"/>
</dbReference>
<evidence type="ECO:0000256" key="2">
    <source>
        <dbReference type="ARBA" id="ARBA00022676"/>
    </source>
</evidence>
<dbReference type="InterPro" id="IPR008630">
    <property type="entry name" value="Glyco_trans_34"/>
</dbReference>
<evidence type="ECO:0000313" key="5">
    <source>
        <dbReference type="Proteomes" id="UP000241890"/>
    </source>
</evidence>
<feature type="non-terminal residue" evidence="4">
    <location>
        <position position="1"/>
    </location>
</feature>
<dbReference type="OrthoDB" id="407658at2759"/>
<dbReference type="PANTHER" id="PTHR31306">
    <property type="entry name" value="ALPHA-1,6-MANNOSYLTRANSFERASE MNN11-RELATED"/>
    <property type="match status" value="1"/>
</dbReference>
<proteinExistence type="inferred from homology"/>
<comment type="similarity">
    <text evidence="1">Belongs to the glycosyltransferase 34 family.</text>
</comment>
<keyword evidence="3 4" id="KW-0808">Transferase</keyword>
<dbReference type="Pfam" id="PF05637">
    <property type="entry name" value="Glyco_transf_34"/>
    <property type="match status" value="1"/>
</dbReference>
<dbReference type="AlphaFoldDB" id="A0A2R5FF46"/>
<reference evidence="4 5" key="1">
    <citation type="submission" date="2017-12" db="EMBL/GenBank/DDBJ databases">
        <title>Sequencing, de novo assembly and annotation of complete genome of a new Thraustochytrid species, strain FCC1311.</title>
        <authorList>
            <person name="Sedici K."/>
            <person name="Godart F."/>
            <person name="Aiese Cigliano R."/>
            <person name="Sanseverino W."/>
            <person name="Barakat M."/>
            <person name="Ortet P."/>
            <person name="Marechal E."/>
            <person name="Cagnac O."/>
            <person name="Amato A."/>
        </authorList>
    </citation>
    <scope>NUCLEOTIDE SEQUENCE [LARGE SCALE GENOMIC DNA]</scope>
</reference>
<sequence>RECKFISPEAIAARRATLPTFRDGKPRICLLTFASNLSPELRTSSLSNKKAYASHHGYDLLIGDAEIDPSRPAPWSKLTILQKHLPDYDYMVWSDADAIFMNMSIAIEDLLDGSHELFFAEDVASINSGVFIIHNSEWSLWWLKECWDQTWLVTGRHPFLYEQRAMQYLYGTRDLTNDARRN</sequence>
<dbReference type="PANTHER" id="PTHR31306:SF4">
    <property type="entry name" value="ALPHA-1,2-GALACTOSYLTRANSFERASE"/>
    <property type="match status" value="1"/>
</dbReference>
<name>A0A2R5FF46_9STRA</name>
<protein>
    <submittedName>
        <fullName evidence="4">Xyloglucan 6-xylosyltransferase 1</fullName>
    </submittedName>
</protein>
<accession>A0A2R5FF46</accession>
<dbReference type="GO" id="GO:0000139">
    <property type="term" value="C:Golgi membrane"/>
    <property type="evidence" value="ECO:0007669"/>
    <property type="project" value="TreeGrafter"/>
</dbReference>
<feature type="non-terminal residue" evidence="4">
    <location>
        <position position="182"/>
    </location>
</feature>
<dbReference type="GO" id="GO:0016757">
    <property type="term" value="F:glycosyltransferase activity"/>
    <property type="evidence" value="ECO:0007669"/>
    <property type="project" value="UniProtKB-KW"/>
</dbReference>
<dbReference type="InParanoid" id="A0A2R5FF46"/>
<keyword evidence="2" id="KW-0328">Glycosyltransferase</keyword>
<evidence type="ECO:0000256" key="1">
    <source>
        <dbReference type="ARBA" id="ARBA00005664"/>
    </source>
</evidence>
<gene>
    <name evidence="4" type="ORF">FCC1311_118242</name>
</gene>
<dbReference type="InterPro" id="IPR029044">
    <property type="entry name" value="Nucleotide-diphossugar_trans"/>
</dbReference>
<evidence type="ECO:0000256" key="3">
    <source>
        <dbReference type="ARBA" id="ARBA00022679"/>
    </source>
</evidence>
<keyword evidence="5" id="KW-1185">Reference proteome</keyword>
<dbReference type="Proteomes" id="UP000241890">
    <property type="component" value="Unassembled WGS sequence"/>
</dbReference>
<comment type="caution">
    <text evidence="4">The sequence shown here is derived from an EMBL/GenBank/DDBJ whole genome shotgun (WGS) entry which is preliminary data.</text>
</comment>
<dbReference type="SUPFAM" id="SSF53448">
    <property type="entry name" value="Nucleotide-diphospho-sugar transferases"/>
    <property type="match status" value="1"/>
</dbReference>
<evidence type="ECO:0000313" key="4">
    <source>
        <dbReference type="EMBL" id="GBG16349.1"/>
    </source>
</evidence>